<feature type="domain" description="VRR-NUC" evidence="5">
    <location>
        <begin position="74"/>
        <end position="188"/>
    </location>
</feature>
<dbReference type="GO" id="GO:0004518">
    <property type="term" value="F:nuclease activity"/>
    <property type="evidence" value="ECO:0007669"/>
    <property type="project" value="UniProtKB-KW"/>
</dbReference>
<dbReference type="GO" id="GO:0016788">
    <property type="term" value="F:hydrolase activity, acting on ester bonds"/>
    <property type="evidence" value="ECO:0007669"/>
    <property type="project" value="InterPro"/>
</dbReference>
<dbReference type="Proteomes" id="UP000030564">
    <property type="component" value="Unassembled WGS sequence"/>
</dbReference>
<dbReference type="InterPro" id="IPR014883">
    <property type="entry name" value="VRR_NUC"/>
</dbReference>
<keyword evidence="3" id="KW-0378">Hydrolase</keyword>
<comment type="cofactor">
    <cofactor evidence="1">
        <name>Mg(2+)</name>
        <dbReference type="ChEBI" id="CHEBI:18420"/>
    </cofactor>
</comment>
<comment type="caution">
    <text evidence="6">The sequence shown here is derived from an EMBL/GenBank/DDBJ whole genome shotgun (WGS) entry which is preliminary data.</text>
</comment>
<protein>
    <submittedName>
        <fullName evidence="6">Nuclease</fullName>
    </submittedName>
</protein>
<evidence type="ECO:0000313" key="7">
    <source>
        <dbReference type="Proteomes" id="UP000030564"/>
    </source>
</evidence>
<dbReference type="SMART" id="SM00990">
    <property type="entry name" value="VRR_NUC"/>
    <property type="match status" value="1"/>
</dbReference>
<evidence type="ECO:0000259" key="5">
    <source>
        <dbReference type="SMART" id="SM00990"/>
    </source>
</evidence>
<dbReference type="OrthoDB" id="6675421at2"/>
<name>A0A0A6DA16_9PSED</name>
<evidence type="ECO:0000256" key="1">
    <source>
        <dbReference type="ARBA" id="ARBA00001946"/>
    </source>
</evidence>
<proteinExistence type="predicted"/>
<reference evidence="6 7" key="1">
    <citation type="submission" date="2014-10" db="EMBL/GenBank/DDBJ databases">
        <title>Draft genome sequence of Pseudomonas chlororaphis EA105.</title>
        <authorList>
            <person name="McCully L.M."/>
            <person name="Bitzer A.S."/>
            <person name="Spence C."/>
            <person name="Bais H."/>
            <person name="Silby M.W."/>
        </authorList>
    </citation>
    <scope>NUCLEOTIDE SEQUENCE [LARGE SCALE GENOMIC DNA]</scope>
    <source>
        <strain evidence="6 7">EA105</strain>
    </source>
</reference>
<evidence type="ECO:0000256" key="2">
    <source>
        <dbReference type="ARBA" id="ARBA00022722"/>
    </source>
</evidence>
<evidence type="ECO:0000313" key="6">
    <source>
        <dbReference type="EMBL" id="KHA72648.1"/>
    </source>
</evidence>
<gene>
    <name evidence="6" type="ORF">NZ35_14535</name>
</gene>
<keyword evidence="2" id="KW-0540">Nuclease</keyword>
<evidence type="ECO:0000256" key="3">
    <source>
        <dbReference type="ARBA" id="ARBA00022801"/>
    </source>
</evidence>
<sequence>MTEPSVSQGGMKPEGQMNPVSVLEPKLDPQDREVLCSAMCYCSTTPNISKDGKSLKQSCVAQRLGELDELLQGRSPYKPEISYDMTKEPPQPILDSQTGTNPHGWIPGWIEKYWDADPEHPPFVKNSGMIRRPDVLVLNNPRGAPTQDNIKVLVEMKFPPDPEDPEQAQAYERIAGSGKKVVIMSPEDCDCSQKKQTSKIPVEQLGWAAAIASAILYVVSRGRSPRPMLPAY</sequence>
<accession>A0A0A6DA16</accession>
<dbReference type="PATRIC" id="fig|587753.9.peg.1007"/>
<evidence type="ECO:0000256" key="4">
    <source>
        <dbReference type="SAM" id="MobiDB-lite"/>
    </source>
</evidence>
<dbReference type="AlphaFoldDB" id="A0A0A6DA16"/>
<organism evidence="6 7">
    <name type="scientific">Pseudomonas chlororaphis</name>
    <dbReference type="NCBI Taxonomy" id="587753"/>
    <lineage>
        <taxon>Bacteria</taxon>
        <taxon>Pseudomonadati</taxon>
        <taxon>Pseudomonadota</taxon>
        <taxon>Gammaproteobacteria</taxon>
        <taxon>Pseudomonadales</taxon>
        <taxon>Pseudomonadaceae</taxon>
        <taxon>Pseudomonas</taxon>
    </lineage>
</organism>
<dbReference type="Pfam" id="PF08774">
    <property type="entry name" value="VRR_NUC"/>
    <property type="match status" value="1"/>
</dbReference>
<dbReference type="EMBL" id="JSFK01000012">
    <property type="protein sequence ID" value="KHA72648.1"/>
    <property type="molecule type" value="Genomic_DNA"/>
</dbReference>
<feature type="region of interest" description="Disordered" evidence="4">
    <location>
        <begin position="1"/>
        <end position="23"/>
    </location>
</feature>